<reference evidence="2" key="1">
    <citation type="submission" date="2025-08" db="UniProtKB">
        <authorList>
            <consortium name="Ensembl"/>
        </authorList>
    </citation>
    <scope>IDENTIFICATION</scope>
</reference>
<dbReference type="Ensembl" id="ENSNMLT00000012476.1">
    <property type="protein sequence ID" value="ENSNMLP00000011027.1"/>
    <property type="gene ID" value="ENSNMLG00000007594.1"/>
</dbReference>
<dbReference type="Proteomes" id="UP000694523">
    <property type="component" value="Unplaced"/>
</dbReference>
<dbReference type="AlphaFoldDB" id="A0A8C6SSI9"/>
<keyword evidence="3" id="KW-1185">Reference proteome</keyword>
<dbReference type="SUPFAM" id="SSF49899">
    <property type="entry name" value="Concanavalin A-like lectins/glucanases"/>
    <property type="match status" value="1"/>
</dbReference>
<reference evidence="2" key="2">
    <citation type="submission" date="2025-09" db="UniProtKB">
        <authorList>
            <consortium name="Ensembl"/>
        </authorList>
    </citation>
    <scope>IDENTIFICATION</scope>
</reference>
<dbReference type="Gene3D" id="2.60.120.920">
    <property type="match status" value="1"/>
</dbReference>
<dbReference type="InterPro" id="IPR050143">
    <property type="entry name" value="TRIM/RBCC"/>
</dbReference>
<feature type="domain" description="B30.2/SPRY" evidence="1">
    <location>
        <begin position="58"/>
        <end position="254"/>
    </location>
</feature>
<dbReference type="SMART" id="SM00449">
    <property type="entry name" value="SPRY"/>
    <property type="match status" value="1"/>
</dbReference>
<evidence type="ECO:0000259" key="1">
    <source>
        <dbReference type="PROSITE" id="PS50188"/>
    </source>
</evidence>
<dbReference type="InterPro" id="IPR043136">
    <property type="entry name" value="B30.2/SPRY_sf"/>
</dbReference>
<proteinExistence type="predicted"/>
<dbReference type="Pfam" id="PF00622">
    <property type="entry name" value="SPRY"/>
    <property type="match status" value="1"/>
</dbReference>
<evidence type="ECO:0000313" key="2">
    <source>
        <dbReference type="Ensembl" id="ENSNMLP00000011027.1"/>
    </source>
</evidence>
<dbReference type="PANTHER" id="PTHR24103">
    <property type="entry name" value="E3 UBIQUITIN-PROTEIN LIGASE TRIM"/>
    <property type="match status" value="1"/>
</dbReference>
<name>A0A8C6SSI9_9GOBI</name>
<evidence type="ECO:0000313" key="3">
    <source>
        <dbReference type="Proteomes" id="UP000694523"/>
    </source>
</evidence>
<protein>
    <recommendedName>
        <fullName evidence="1">B30.2/SPRY domain-containing protein</fullName>
    </recommendedName>
</protein>
<dbReference type="InterPro" id="IPR013320">
    <property type="entry name" value="ConA-like_dom_sf"/>
</dbReference>
<sequence length="336" mass="37901">MGEKVRSLEERIRLTEAELDTGGDGVQFLKDKQEAQKSQCADLRKPKWTFLINVAKHLGNLTYSVWNKMRHSALYSPVTLDPRTAGQGRTVPYPLNALEYSPNSPSTFIPDHPERFHPYSAVLAREGFSSGMHCWDIEVDDCDNWTVGVASQSISRRVQFEACPEVGLWCICLQDGQYLALTTPAQTLSYDMSHPLKRIHVRLDFDSGVLEFNNAENDTRVFAFEHDFTETVYPYFESISKTGSLTVVPQEASVSVTLEGDIVDDITENQEIDRSETDSKSREKKTKKCIVKNGLIKTKPTIKETPGKIVFSSEYHVSLFRLQKISAATCNQIKHG</sequence>
<accession>A0A8C6SSI9</accession>
<dbReference type="InterPro" id="IPR001870">
    <property type="entry name" value="B30.2/SPRY"/>
</dbReference>
<dbReference type="InterPro" id="IPR003877">
    <property type="entry name" value="SPRY_dom"/>
</dbReference>
<dbReference type="InterPro" id="IPR003879">
    <property type="entry name" value="Butyrophylin_SPRY"/>
</dbReference>
<dbReference type="PRINTS" id="PR01407">
    <property type="entry name" value="BUTYPHLNCDUF"/>
</dbReference>
<dbReference type="PROSITE" id="PS50188">
    <property type="entry name" value="B302_SPRY"/>
    <property type="match status" value="1"/>
</dbReference>
<organism evidence="2 3">
    <name type="scientific">Neogobius melanostomus</name>
    <name type="common">round goby</name>
    <dbReference type="NCBI Taxonomy" id="47308"/>
    <lineage>
        <taxon>Eukaryota</taxon>
        <taxon>Metazoa</taxon>
        <taxon>Chordata</taxon>
        <taxon>Craniata</taxon>
        <taxon>Vertebrata</taxon>
        <taxon>Euteleostomi</taxon>
        <taxon>Actinopterygii</taxon>
        <taxon>Neopterygii</taxon>
        <taxon>Teleostei</taxon>
        <taxon>Neoteleostei</taxon>
        <taxon>Acanthomorphata</taxon>
        <taxon>Gobiaria</taxon>
        <taxon>Gobiiformes</taxon>
        <taxon>Gobioidei</taxon>
        <taxon>Gobiidae</taxon>
        <taxon>Benthophilinae</taxon>
        <taxon>Neogobiini</taxon>
        <taxon>Neogobius</taxon>
    </lineage>
</organism>